<feature type="non-terminal residue" evidence="1">
    <location>
        <position position="1"/>
    </location>
</feature>
<protein>
    <submittedName>
        <fullName evidence="1">Uncharacterized protein</fullName>
    </submittedName>
</protein>
<organism evidence="1 2">
    <name type="scientific">Microctonus hyperodae</name>
    <name type="common">Parasitoid wasp</name>
    <dbReference type="NCBI Taxonomy" id="165561"/>
    <lineage>
        <taxon>Eukaryota</taxon>
        <taxon>Metazoa</taxon>
        <taxon>Ecdysozoa</taxon>
        <taxon>Arthropoda</taxon>
        <taxon>Hexapoda</taxon>
        <taxon>Insecta</taxon>
        <taxon>Pterygota</taxon>
        <taxon>Neoptera</taxon>
        <taxon>Endopterygota</taxon>
        <taxon>Hymenoptera</taxon>
        <taxon>Apocrita</taxon>
        <taxon>Ichneumonoidea</taxon>
        <taxon>Braconidae</taxon>
        <taxon>Euphorinae</taxon>
        <taxon>Microctonus</taxon>
    </lineage>
</organism>
<evidence type="ECO:0000313" key="1">
    <source>
        <dbReference type="EMBL" id="KAK0158052.1"/>
    </source>
</evidence>
<dbReference type="EMBL" id="JAQQBR010002012">
    <property type="protein sequence ID" value="KAK0158052.1"/>
    <property type="molecule type" value="Genomic_DNA"/>
</dbReference>
<gene>
    <name evidence="1" type="ORF">PV327_011203</name>
</gene>
<name>A0AA39C5A3_MICHY</name>
<accession>A0AA39C5A3</accession>
<reference evidence="1" key="1">
    <citation type="journal article" date="2023" name="bioRxiv">
        <title>Scaffold-level genome assemblies of two parasitoid biocontrol wasps reveal the parthenogenesis mechanism and an associated novel virus.</title>
        <authorList>
            <person name="Inwood S."/>
            <person name="Skelly J."/>
            <person name="Guhlin J."/>
            <person name="Harrop T."/>
            <person name="Goldson S."/>
            <person name="Dearden P."/>
        </authorList>
    </citation>
    <scope>NUCLEOTIDE SEQUENCE</scope>
    <source>
        <strain evidence="1">Lincoln</strain>
        <tissue evidence="1">Whole body</tissue>
    </source>
</reference>
<reference evidence="1" key="2">
    <citation type="submission" date="2023-03" db="EMBL/GenBank/DDBJ databases">
        <authorList>
            <person name="Inwood S.N."/>
            <person name="Skelly J.G."/>
            <person name="Guhlin J."/>
            <person name="Harrop T.W.R."/>
            <person name="Goldson S.G."/>
            <person name="Dearden P.K."/>
        </authorList>
    </citation>
    <scope>NUCLEOTIDE SEQUENCE</scope>
    <source>
        <strain evidence="1">Lincoln</strain>
        <tissue evidence="1">Whole body</tissue>
    </source>
</reference>
<proteinExistence type="predicted"/>
<evidence type="ECO:0000313" key="2">
    <source>
        <dbReference type="Proteomes" id="UP001168972"/>
    </source>
</evidence>
<dbReference type="Proteomes" id="UP001168972">
    <property type="component" value="Unassembled WGS sequence"/>
</dbReference>
<keyword evidence="2" id="KW-1185">Reference proteome</keyword>
<dbReference type="AlphaFoldDB" id="A0AA39C5A3"/>
<comment type="caution">
    <text evidence="1">The sequence shown here is derived from an EMBL/GenBank/DDBJ whole genome shotgun (WGS) entry which is preliminary data.</text>
</comment>
<sequence>MFTGSSEELWETAKILGASDQDIGIINQSDWENRAEENPTPQNRSIECNIVTNDQNAATAKPLSLVWTENECHEKNFSIVPTAYVFVKRSNDTKYRNVYKDEKNKLGEEVKVLMGMTNKTMTFVMFG</sequence>